<comment type="caution">
    <text evidence="2">The sequence shown here is derived from an EMBL/GenBank/DDBJ whole genome shotgun (WGS) entry which is preliminary data.</text>
</comment>
<proteinExistence type="predicted"/>
<dbReference type="Proteomes" id="UP001500298">
    <property type="component" value="Unassembled WGS sequence"/>
</dbReference>
<feature type="transmembrane region" description="Helical" evidence="1">
    <location>
        <begin position="181"/>
        <end position="203"/>
    </location>
</feature>
<keyword evidence="1" id="KW-1133">Transmembrane helix</keyword>
<sequence length="242" mass="26244">MKALGKYIIFMGKLFRNREPLKVYLSRMMDECIMVGNNSIMIVSIIAFFVGAVIVLQMDNALDSPFIPISIIGFAEREMVVLEFAPTVTAIILAGKVGSNIASELGTMRISEQIDALEVMGINSASYLVLPKIVAGIIMFPPLVIYSAFLSILGGYVLVMLTGLMSVADYFYGLRMEFDPFTVPFALIKAIVFGFIVTSISAFKGFYTKGGALEVGQSSTSAFNSSSILILVADLLLAKLLL</sequence>
<name>A0ABP9CYA6_9BACT</name>
<keyword evidence="3" id="KW-1185">Reference proteome</keyword>
<evidence type="ECO:0000313" key="3">
    <source>
        <dbReference type="Proteomes" id="UP001500298"/>
    </source>
</evidence>
<feature type="transmembrane region" description="Helical" evidence="1">
    <location>
        <begin position="35"/>
        <end position="56"/>
    </location>
</feature>
<keyword evidence="1" id="KW-0812">Transmembrane</keyword>
<dbReference type="InterPro" id="IPR030802">
    <property type="entry name" value="Permease_MalE"/>
</dbReference>
<gene>
    <name evidence="2" type="ORF">GCM10023331_02870</name>
</gene>
<dbReference type="RefSeq" id="WP_345368636.1">
    <property type="nucleotide sequence ID" value="NZ_BAABJX010000005.1"/>
</dbReference>
<dbReference type="EMBL" id="BAABJX010000005">
    <property type="protein sequence ID" value="GAA4821928.1"/>
    <property type="molecule type" value="Genomic_DNA"/>
</dbReference>
<dbReference type="Pfam" id="PF02405">
    <property type="entry name" value="MlaE"/>
    <property type="match status" value="1"/>
</dbReference>
<evidence type="ECO:0000256" key="1">
    <source>
        <dbReference type="SAM" id="Phobius"/>
    </source>
</evidence>
<evidence type="ECO:0000313" key="2">
    <source>
        <dbReference type="EMBL" id="GAA4821928.1"/>
    </source>
</evidence>
<dbReference type="PANTHER" id="PTHR30188">
    <property type="entry name" value="ABC TRANSPORTER PERMEASE PROTEIN-RELATED"/>
    <property type="match status" value="1"/>
</dbReference>
<keyword evidence="1" id="KW-0472">Membrane</keyword>
<organism evidence="2 3">
    <name type="scientific">Algivirga pacifica</name>
    <dbReference type="NCBI Taxonomy" id="1162670"/>
    <lineage>
        <taxon>Bacteria</taxon>
        <taxon>Pseudomonadati</taxon>
        <taxon>Bacteroidota</taxon>
        <taxon>Cytophagia</taxon>
        <taxon>Cytophagales</taxon>
        <taxon>Flammeovirgaceae</taxon>
        <taxon>Algivirga</taxon>
    </lineage>
</organism>
<dbReference type="PANTHER" id="PTHR30188:SF4">
    <property type="entry name" value="PROTEIN TRIGALACTOSYLDIACYLGLYCEROL 1, CHLOROPLASTIC"/>
    <property type="match status" value="1"/>
</dbReference>
<reference evidence="3" key="1">
    <citation type="journal article" date="2019" name="Int. J. Syst. Evol. Microbiol.">
        <title>The Global Catalogue of Microorganisms (GCM) 10K type strain sequencing project: providing services to taxonomists for standard genome sequencing and annotation.</title>
        <authorList>
            <consortium name="The Broad Institute Genomics Platform"/>
            <consortium name="The Broad Institute Genome Sequencing Center for Infectious Disease"/>
            <person name="Wu L."/>
            <person name="Ma J."/>
        </authorList>
    </citation>
    <scope>NUCLEOTIDE SEQUENCE [LARGE SCALE GENOMIC DNA]</scope>
    <source>
        <strain evidence="3">JCM 18326</strain>
    </source>
</reference>
<feature type="transmembrane region" description="Helical" evidence="1">
    <location>
        <begin position="133"/>
        <end position="161"/>
    </location>
</feature>
<accession>A0ABP9CYA6</accession>
<protein>
    <submittedName>
        <fullName evidence="2">ABC transporter permease</fullName>
    </submittedName>
</protein>